<dbReference type="VEuPathDB" id="FungiDB:JI435_022850"/>
<accession>A0A7U2EW09</accession>
<dbReference type="AlphaFoldDB" id="A0A7U2EW09"/>
<dbReference type="Proteomes" id="UP000663193">
    <property type="component" value="Chromosome 2"/>
</dbReference>
<dbReference type="EMBL" id="CP069024">
    <property type="protein sequence ID" value="QRC92120.1"/>
    <property type="molecule type" value="Genomic_DNA"/>
</dbReference>
<organism evidence="1 2">
    <name type="scientific">Phaeosphaeria nodorum (strain SN15 / ATCC MYA-4574 / FGSC 10173)</name>
    <name type="common">Glume blotch fungus</name>
    <name type="synonym">Parastagonospora nodorum</name>
    <dbReference type="NCBI Taxonomy" id="321614"/>
    <lineage>
        <taxon>Eukaryota</taxon>
        <taxon>Fungi</taxon>
        <taxon>Dikarya</taxon>
        <taxon>Ascomycota</taxon>
        <taxon>Pezizomycotina</taxon>
        <taxon>Dothideomycetes</taxon>
        <taxon>Pleosporomycetidae</taxon>
        <taxon>Pleosporales</taxon>
        <taxon>Pleosporineae</taxon>
        <taxon>Phaeosphaeriaceae</taxon>
        <taxon>Parastagonospora</taxon>
    </lineage>
</organism>
<sequence length="102" mass="11410">MTVRVESEKCGLQVLCTQRVCEQYQHTKVSSRLRAVDALTLRLFPHPPKPTGHTSSVQLSFDRGQHPVGAFRCLSSLSLSSCTCRSRHGIRKSQQRSCVLVD</sequence>
<reference evidence="2" key="1">
    <citation type="journal article" date="2021" name="BMC Genomics">
        <title>Chromosome-level genome assembly and manually-curated proteome of model necrotroph Parastagonospora nodorum Sn15 reveals a genome-wide trove of candidate effector homologs, and redundancy of virulence-related functions within an accessory chromosome.</title>
        <authorList>
            <person name="Bertazzoni S."/>
            <person name="Jones D.A.B."/>
            <person name="Phan H.T."/>
            <person name="Tan K.-C."/>
            <person name="Hane J.K."/>
        </authorList>
    </citation>
    <scope>NUCLEOTIDE SEQUENCE [LARGE SCALE GENOMIC DNA]</scope>
    <source>
        <strain evidence="2">SN15 / ATCC MYA-4574 / FGSC 10173)</strain>
    </source>
</reference>
<evidence type="ECO:0000313" key="2">
    <source>
        <dbReference type="Proteomes" id="UP000663193"/>
    </source>
</evidence>
<proteinExistence type="predicted"/>
<name>A0A7U2EW09_PHANO</name>
<gene>
    <name evidence="1" type="ORF">JI435_022850</name>
</gene>
<keyword evidence="2" id="KW-1185">Reference proteome</keyword>
<protein>
    <submittedName>
        <fullName evidence="1">Uncharacterized protein</fullName>
    </submittedName>
</protein>
<evidence type="ECO:0000313" key="1">
    <source>
        <dbReference type="EMBL" id="QRC92120.1"/>
    </source>
</evidence>